<feature type="transmembrane region" description="Helical" evidence="1">
    <location>
        <begin position="69"/>
        <end position="90"/>
    </location>
</feature>
<reference evidence="3" key="1">
    <citation type="submission" date="2016-10" db="EMBL/GenBank/DDBJ databases">
        <authorList>
            <person name="Varghese N."/>
            <person name="Submissions S."/>
        </authorList>
    </citation>
    <scope>NUCLEOTIDE SEQUENCE [LARGE SCALE GENOMIC DNA]</scope>
    <source>
        <strain evidence="3">DSM 15282</strain>
    </source>
</reference>
<organism evidence="2 3">
    <name type="scientific">Algoriphagus ornithinivorans</name>
    <dbReference type="NCBI Taxonomy" id="226506"/>
    <lineage>
        <taxon>Bacteria</taxon>
        <taxon>Pseudomonadati</taxon>
        <taxon>Bacteroidota</taxon>
        <taxon>Cytophagia</taxon>
        <taxon>Cytophagales</taxon>
        <taxon>Cyclobacteriaceae</taxon>
        <taxon>Algoriphagus</taxon>
    </lineage>
</organism>
<keyword evidence="3" id="KW-1185">Reference proteome</keyword>
<feature type="transmembrane region" description="Helical" evidence="1">
    <location>
        <begin position="42"/>
        <end position="62"/>
    </location>
</feature>
<dbReference type="PANTHER" id="PTHR39419:SF1">
    <property type="entry name" value="SLL0814 PROTEIN"/>
    <property type="match status" value="1"/>
</dbReference>
<evidence type="ECO:0000256" key="1">
    <source>
        <dbReference type="SAM" id="Phobius"/>
    </source>
</evidence>
<feature type="transmembrane region" description="Helical" evidence="1">
    <location>
        <begin position="12"/>
        <end position="36"/>
    </location>
</feature>
<keyword evidence="1" id="KW-1133">Transmembrane helix</keyword>
<dbReference type="Proteomes" id="UP000199564">
    <property type="component" value="Unassembled WGS sequence"/>
</dbReference>
<feature type="transmembrane region" description="Helical" evidence="1">
    <location>
        <begin position="201"/>
        <end position="220"/>
    </location>
</feature>
<dbReference type="AlphaFoldDB" id="A0A1I5G598"/>
<feature type="transmembrane region" description="Helical" evidence="1">
    <location>
        <begin position="110"/>
        <end position="129"/>
    </location>
</feature>
<dbReference type="InterPro" id="IPR007354">
    <property type="entry name" value="CruF-like"/>
</dbReference>
<dbReference type="Pfam" id="PF04240">
    <property type="entry name" value="Caroten_synth"/>
    <property type="match status" value="1"/>
</dbReference>
<dbReference type="RefSeq" id="WP_091653459.1">
    <property type="nucleotide sequence ID" value="NZ_FOVW01000005.1"/>
</dbReference>
<dbReference type="EMBL" id="FOVW01000005">
    <property type="protein sequence ID" value="SFO31003.1"/>
    <property type="molecule type" value="Genomic_DNA"/>
</dbReference>
<gene>
    <name evidence="2" type="ORF">SAMN04488519_105206</name>
</gene>
<keyword evidence="1" id="KW-0812">Transmembrane</keyword>
<dbReference type="PANTHER" id="PTHR39419">
    <property type="entry name" value="SLL0814 PROTEIN"/>
    <property type="match status" value="1"/>
</dbReference>
<sequence length="221" mass="25015">MHKVVTENSSRTNIKVIIAIAVIIILHGVGLVGLSLPDYRDWFLSMTPAQLLTSLVIILLFHRGWSDSFPIFAAAAFWIGFGAELIGIHTGYLFGDYVYGPTLGPKLWEVPIIIGVNWFILSYLTGLAFQKIPNDYYAAFLGATAMTAIDYILEPVAVSLDFWYWKFDIIPVGNYLGWFFIAYLIHLIFRKAKFEKQNPIALPLLLTLILFFTILNFTVVE</sequence>
<proteinExistence type="predicted"/>
<accession>A0A1I5G598</accession>
<feature type="transmembrane region" description="Helical" evidence="1">
    <location>
        <begin position="136"/>
        <end position="153"/>
    </location>
</feature>
<dbReference type="STRING" id="226506.SAMN04488519_105206"/>
<protein>
    <submittedName>
        <fullName evidence="2">Putative membrane protein</fullName>
    </submittedName>
</protein>
<keyword evidence="1" id="KW-0472">Membrane</keyword>
<feature type="transmembrane region" description="Helical" evidence="1">
    <location>
        <begin position="173"/>
        <end position="189"/>
    </location>
</feature>
<name>A0A1I5G598_9BACT</name>
<evidence type="ECO:0000313" key="2">
    <source>
        <dbReference type="EMBL" id="SFO31003.1"/>
    </source>
</evidence>
<evidence type="ECO:0000313" key="3">
    <source>
        <dbReference type="Proteomes" id="UP000199564"/>
    </source>
</evidence>